<sequence>MTKEAPFEVLISFHKLLDKYESLAQSKNKLQAKKAKEILELAGSHSELRNGIVDRSRVGEFQEIIDAMLQDSFSSILSENEIKIAGIPFEYANFQTTQRFDKIIEDAGKDFFLHMRDLPDGQMYVLQCAIILTMYYKIDINFKRTLYFDIPDKYGIMRHYRIMYNADFMDFIPTDKAKDLTQEDIEELLDGFDNLELWKEKFPPNSWIAKGFVISSLFDTTLDHSISNLKTTLLERSSGDLHLIQRLQNIFRSFFNIRDLEVGFSIYDNRNFTFERLTSGLPSFLLCDLKEMDCKTLLCQQSREVLLKDKRYLAISDVEKKTAMQCGDMPYKVLNDQGLKSAILIPINTGEKLVGVLELVSKKSYELNSINAKKLDDILPYITAAVVRSNNELENEIEAIIQNEYTSIHESVKWKFVKEVKRFIDERAIGNNMAFKDITFKEVQPLYGQVDIQNSSTSRNKATQRDLAKQLELLGEIFSTLMSIHRIPIYEEYQFRVFNFLEEVKKSFKTGTEQRIIDFINEEIHPSLDQIALMDPSLDVLVSGYRDHLDTNLQMVYDHRQNYDDAVTAVNKRLTRVIDQHQKDAQLMFPHYFERYKTDGVEHTMYIGESITPGAGYSDLYLQNLKLWQLETICAMENAFYELKPELEVDFEVTSMVLVHSSPLSIKFRMDEKHFDVDGTYNARYEVIKKRIDKSLIKGTNRRITQPGKIAIIYSQEKEELEYLRYIRLLQAKGMLNDKIEIHELEELQGVSGLKAISVEILYSNEANEKSKLTYDDLVKSMA</sequence>
<dbReference type="EMBL" id="AMSG01000006">
    <property type="protein sequence ID" value="EKF55544.1"/>
    <property type="molecule type" value="Genomic_DNA"/>
</dbReference>
<accession>K2PVL3</accession>
<reference evidence="1 2" key="1">
    <citation type="journal article" date="2012" name="J. Bacteriol.">
        <title>Genome Sequence of Galbibacter marinum Type Strain ck-I2-15.</title>
        <authorList>
            <person name="Lai Q."/>
            <person name="Li C."/>
            <person name="Shao Z."/>
        </authorList>
    </citation>
    <scope>NUCLEOTIDE SEQUENCE [LARGE SCALE GENOMIC DNA]</scope>
    <source>
        <strain evidence="2">ck-I2-15</strain>
    </source>
</reference>
<dbReference type="RefSeq" id="WP_008991125.1">
    <property type="nucleotide sequence ID" value="NZ_AMSG01000006.1"/>
</dbReference>
<dbReference type="OrthoDB" id="627374at2"/>
<comment type="caution">
    <text evidence="1">The sequence shown here is derived from an EMBL/GenBank/DDBJ whole genome shotgun (WGS) entry which is preliminary data.</text>
</comment>
<dbReference type="AlphaFoldDB" id="K2PVL3"/>
<protein>
    <recommendedName>
        <fullName evidence="3">GAF domain-containing protein</fullName>
    </recommendedName>
</protein>
<name>K2PVL3_9FLAO</name>
<dbReference type="eggNOG" id="COG2203">
    <property type="taxonomic scope" value="Bacteria"/>
</dbReference>
<keyword evidence="2" id="KW-1185">Reference proteome</keyword>
<dbReference type="STRING" id="555500.I215_06277"/>
<evidence type="ECO:0008006" key="3">
    <source>
        <dbReference type="Google" id="ProtNLM"/>
    </source>
</evidence>
<organism evidence="1 2">
    <name type="scientific">Galbibacter marinus</name>
    <dbReference type="NCBI Taxonomy" id="555500"/>
    <lineage>
        <taxon>Bacteria</taxon>
        <taxon>Pseudomonadati</taxon>
        <taxon>Bacteroidota</taxon>
        <taxon>Flavobacteriia</taxon>
        <taxon>Flavobacteriales</taxon>
        <taxon>Flavobacteriaceae</taxon>
        <taxon>Galbibacter</taxon>
    </lineage>
</organism>
<proteinExistence type="predicted"/>
<evidence type="ECO:0000313" key="2">
    <source>
        <dbReference type="Proteomes" id="UP000007364"/>
    </source>
</evidence>
<evidence type="ECO:0000313" key="1">
    <source>
        <dbReference type="EMBL" id="EKF55544.1"/>
    </source>
</evidence>
<dbReference type="PATRIC" id="fig|555500.3.peg.1298"/>
<gene>
    <name evidence="1" type="ORF">I215_06277</name>
</gene>
<dbReference type="Proteomes" id="UP000007364">
    <property type="component" value="Unassembled WGS sequence"/>
</dbReference>